<keyword evidence="1" id="KW-0472">Membrane</keyword>
<name>A0A0F8ZKC1_9ZZZZ</name>
<accession>A0A0F8ZKC1</accession>
<dbReference type="EMBL" id="LAZR01050833">
    <property type="protein sequence ID" value="KKK86465.1"/>
    <property type="molecule type" value="Genomic_DNA"/>
</dbReference>
<evidence type="ECO:0000256" key="1">
    <source>
        <dbReference type="SAM" id="Phobius"/>
    </source>
</evidence>
<dbReference type="AlphaFoldDB" id="A0A0F8ZKC1"/>
<keyword evidence="1" id="KW-0812">Transmembrane</keyword>
<evidence type="ECO:0008006" key="3">
    <source>
        <dbReference type="Google" id="ProtNLM"/>
    </source>
</evidence>
<keyword evidence="1" id="KW-1133">Transmembrane helix</keyword>
<comment type="caution">
    <text evidence="2">The sequence shown here is derived from an EMBL/GenBank/DDBJ whole genome shotgun (WGS) entry which is preliminary data.</text>
</comment>
<reference evidence="2" key="1">
    <citation type="journal article" date="2015" name="Nature">
        <title>Complex archaea that bridge the gap between prokaryotes and eukaryotes.</title>
        <authorList>
            <person name="Spang A."/>
            <person name="Saw J.H."/>
            <person name="Jorgensen S.L."/>
            <person name="Zaremba-Niedzwiedzka K."/>
            <person name="Martijn J."/>
            <person name="Lind A.E."/>
            <person name="van Eijk R."/>
            <person name="Schleper C."/>
            <person name="Guy L."/>
            <person name="Ettema T.J."/>
        </authorList>
    </citation>
    <scope>NUCLEOTIDE SEQUENCE</scope>
</reference>
<organism evidence="2">
    <name type="scientific">marine sediment metagenome</name>
    <dbReference type="NCBI Taxonomy" id="412755"/>
    <lineage>
        <taxon>unclassified sequences</taxon>
        <taxon>metagenomes</taxon>
        <taxon>ecological metagenomes</taxon>
    </lineage>
</organism>
<proteinExistence type="predicted"/>
<evidence type="ECO:0000313" key="2">
    <source>
        <dbReference type="EMBL" id="KKK86465.1"/>
    </source>
</evidence>
<feature type="transmembrane region" description="Helical" evidence="1">
    <location>
        <begin position="134"/>
        <end position="159"/>
    </location>
</feature>
<feature type="non-terminal residue" evidence="2">
    <location>
        <position position="1"/>
    </location>
</feature>
<protein>
    <recommendedName>
        <fullName evidence="3">DUF916 domain-containing protein</fullName>
    </recommendedName>
</protein>
<gene>
    <name evidence="2" type="ORF">LCGC14_2762980</name>
</gene>
<sequence length="176" mass="19943">NISTDAGVAIAGSVGQLLLVKVNGDIVNTGRIKSFYTKITLNDKQQKTTFFEQGPVDFEIRFENTGNVHYKPLGTIDIQPLFGKKIKLSTSARNVLPNSIRRYETQWKNAPSYGYFKATAEMKNESMKAISSTVTFFIIPWKIVSIILFSMMLVGFLFVRQIRLSKKIKILNQNKK</sequence>